<dbReference type="SMART" id="SM00855">
    <property type="entry name" value="PGAM"/>
    <property type="match status" value="1"/>
</dbReference>
<name>A0ABW4J4T9_9LACO</name>
<dbReference type="Proteomes" id="UP001597267">
    <property type="component" value="Unassembled WGS sequence"/>
</dbReference>
<keyword evidence="2" id="KW-1185">Reference proteome</keyword>
<dbReference type="EMBL" id="JBHTOP010000007">
    <property type="protein sequence ID" value="MFD1671384.1"/>
    <property type="molecule type" value="Genomic_DNA"/>
</dbReference>
<dbReference type="CDD" id="cd07067">
    <property type="entry name" value="HP_PGM_like"/>
    <property type="match status" value="1"/>
</dbReference>
<dbReference type="InterPro" id="IPR050275">
    <property type="entry name" value="PGM_Phosphatase"/>
</dbReference>
<dbReference type="PANTHER" id="PTHR48100">
    <property type="entry name" value="BROAD-SPECIFICITY PHOSPHATASE YOR283W-RELATED"/>
    <property type="match status" value="1"/>
</dbReference>
<sequence length="218" mass="24396">MTIFYFVRHGETRINHEARFNGGNVDSPLTPQGILGAQRTGNLLKRVTFDQMVASSLPRAQRTARIILKRNLNCYPEELVLDHRLREIDLGDWDGQKIDSVLAHPQYQAYFKQPEKFDAQAIHAEDFQHLLARANAAITPYIQPEANKVLVVSHGSLLLFLIHQLTGGSIATVRKQKMLANSSVTVLQSTTTGPFETLGLNITADNIQQRPELAPLFS</sequence>
<dbReference type="RefSeq" id="WP_125715422.1">
    <property type="nucleotide sequence ID" value="NZ_JBHTOP010000007.1"/>
</dbReference>
<protein>
    <submittedName>
        <fullName evidence="1">Histidine phosphatase family protein</fullName>
    </submittedName>
</protein>
<dbReference type="Pfam" id="PF00300">
    <property type="entry name" value="His_Phos_1"/>
    <property type="match status" value="1"/>
</dbReference>
<dbReference type="Gene3D" id="3.40.50.1240">
    <property type="entry name" value="Phosphoglycerate mutase-like"/>
    <property type="match status" value="1"/>
</dbReference>
<dbReference type="InterPro" id="IPR029033">
    <property type="entry name" value="His_PPase_superfam"/>
</dbReference>
<evidence type="ECO:0000313" key="2">
    <source>
        <dbReference type="Proteomes" id="UP001597267"/>
    </source>
</evidence>
<comment type="caution">
    <text evidence="1">The sequence shown here is derived from an EMBL/GenBank/DDBJ whole genome shotgun (WGS) entry which is preliminary data.</text>
</comment>
<accession>A0ABW4J4T9</accession>
<proteinExistence type="predicted"/>
<evidence type="ECO:0000313" key="1">
    <source>
        <dbReference type="EMBL" id="MFD1671384.1"/>
    </source>
</evidence>
<organism evidence="1 2">
    <name type="scientific">Agrilactobacillus yilanensis</name>
    <dbReference type="NCBI Taxonomy" id="2485997"/>
    <lineage>
        <taxon>Bacteria</taxon>
        <taxon>Bacillati</taxon>
        <taxon>Bacillota</taxon>
        <taxon>Bacilli</taxon>
        <taxon>Lactobacillales</taxon>
        <taxon>Lactobacillaceae</taxon>
        <taxon>Agrilactobacillus</taxon>
    </lineage>
</organism>
<dbReference type="InterPro" id="IPR013078">
    <property type="entry name" value="His_Pase_superF_clade-1"/>
</dbReference>
<gene>
    <name evidence="1" type="ORF">ACFQ5M_04675</name>
</gene>
<dbReference type="PANTHER" id="PTHR48100:SF1">
    <property type="entry name" value="HISTIDINE PHOSPHATASE FAMILY PROTEIN-RELATED"/>
    <property type="match status" value="1"/>
</dbReference>
<reference evidence="2" key="1">
    <citation type="journal article" date="2019" name="Int. J. Syst. Evol. Microbiol.">
        <title>The Global Catalogue of Microorganisms (GCM) 10K type strain sequencing project: providing services to taxonomists for standard genome sequencing and annotation.</title>
        <authorList>
            <consortium name="The Broad Institute Genomics Platform"/>
            <consortium name="The Broad Institute Genome Sequencing Center for Infectious Disease"/>
            <person name="Wu L."/>
            <person name="Ma J."/>
        </authorList>
    </citation>
    <scope>NUCLEOTIDE SEQUENCE [LARGE SCALE GENOMIC DNA]</scope>
    <source>
        <strain evidence="2">CCM 8896</strain>
    </source>
</reference>
<dbReference type="SUPFAM" id="SSF53254">
    <property type="entry name" value="Phosphoglycerate mutase-like"/>
    <property type="match status" value="1"/>
</dbReference>